<proteinExistence type="inferred from homology"/>
<evidence type="ECO:0000313" key="6">
    <source>
        <dbReference type="EMBL" id="PSC06092.1"/>
    </source>
</evidence>
<evidence type="ECO:0000313" key="7">
    <source>
        <dbReference type="Proteomes" id="UP000239772"/>
    </source>
</evidence>
<protein>
    <recommendedName>
        <fullName evidence="5">Glycosyltransferase 2-like domain-containing protein</fullName>
    </recommendedName>
</protein>
<dbReference type="Proteomes" id="UP000239772">
    <property type="component" value="Unassembled WGS sequence"/>
</dbReference>
<comment type="similarity">
    <text evidence="1">Belongs to the glycosyltransferase 2 family.</text>
</comment>
<keyword evidence="4" id="KW-1133">Transmembrane helix</keyword>
<dbReference type="PANTHER" id="PTHR43630">
    <property type="entry name" value="POLY-BETA-1,6-N-ACETYL-D-GLUCOSAMINE SYNTHASE"/>
    <property type="match status" value="1"/>
</dbReference>
<reference evidence="7" key="1">
    <citation type="submission" date="2018-03" db="EMBL/GenBank/DDBJ databases">
        <authorList>
            <person name="Sun L."/>
            <person name="Liu H."/>
            <person name="Chen W."/>
            <person name="Huang K."/>
            <person name="Liu W."/>
            <person name="Gao X."/>
        </authorList>
    </citation>
    <scope>NUCLEOTIDE SEQUENCE [LARGE SCALE GENOMIC DNA]</scope>
    <source>
        <strain evidence="7">SH9</strain>
    </source>
</reference>
<keyword evidence="3" id="KW-0808">Transferase</keyword>
<comment type="caution">
    <text evidence="6">The sequence shown here is derived from an EMBL/GenBank/DDBJ whole genome shotgun (WGS) entry which is preliminary data.</text>
</comment>
<feature type="transmembrane region" description="Helical" evidence="4">
    <location>
        <begin position="333"/>
        <end position="352"/>
    </location>
</feature>
<evidence type="ECO:0000259" key="5">
    <source>
        <dbReference type="Pfam" id="PF00535"/>
    </source>
</evidence>
<sequence>MSSLFLPARPGEARVGGLAETLGTSWRLLWELPGWSVIALFWLTFVAELPRYFLGVQATAAMLLFRERRRHGPIGPLPRVSILLAGHNEEDAIEKCVRSLRQQTFNDFEIICVDDGSTDATFEIMKRLRREGLVEAAIRLDLRGSKPSALNLAASVARGDVFVVVDCDCSFEPNAIEELLRPLAEDPALAGVAGNILVRNWRKSIVSSLQGIEYLVSISLGKAYADVLGQVACISGAFGAFRRRPWMRVHGMDTGGGEDFDFTVRLRMAGYKVAFARHSICYTDVPDTLYALLRQRHRWERDTFWVRMRKYKRLFNPFRQGFRWTETLHQWDFVLFNLLPTVVFPFYVTWLVTTYGGFGIVLLGSVSIFLLSFDVLFFCCALLVSGHFRYWRLLAFVPLFGPFQSYLMRLDRLYAFATEWIFSRSLRDNYTPQKIRDWATWK</sequence>
<keyword evidence="2" id="KW-0328">Glycosyltransferase</keyword>
<evidence type="ECO:0000256" key="3">
    <source>
        <dbReference type="ARBA" id="ARBA00022679"/>
    </source>
</evidence>
<feature type="transmembrane region" description="Helical" evidence="4">
    <location>
        <begin position="358"/>
        <end position="384"/>
    </location>
</feature>
<accession>A0A2T1HWN8</accession>
<dbReference type="Gene3D" id="3.90.550.10">
    <property type="entry name" value="Spore Coat Polysaccharide Biosynthesis Protein SpsA, Chain A"/>
    <property type="match status" value="1"/>
</dbReference>
<dbReference type="InterPro" id="IPR029044">
    <property type="entry name" value="Nucleotide-diphossugar_trans"/>
</dbReference>
<evidence type="ECO:0000256" key="4">
    <source>
        <dbReference type="SAM" id="Phobius"/>
    </source>
</evidence>
<keyword evidence="4" id="KW-0472">Membrane</keyword>
<keyword evidence="4" id="KW-0812">Transmembrane</keyword>
<dbReference type="EMBL" id="PVZS01000004">
    <property type="protein sequence ID" value="PSC06092.1"/>
    <property type="molecule type" value="Genomic_DNA"/>
</dbReference>
<dbReference type="Pfam" id="PF00535">
    <property type="entry name" value="Glycos_transf_2"/>
    <property type="match status" value="1"/>
</dbReference>
<evidence type="ECO:0000256" key="2">
    <source>
        <dbReference type="ARBA" id="ARBA00022676"/>
    </source>
</evidence>
<feature type="domain" description="Glycosyltransferase 2-like" evidence="5">
    <location>
        <begin position="81"/>
        <end position="243"/>
    </location>
</feature>
<keyword evidence="7" id="KW-1185">Reference proteome</keyword>
<dbReference type="PANTHER" id="PTHR43630:SF1">
    <property type="entry name" value="POLY-BETA-1,6-N-ACETYL-D-GLUCOSAMINE SYNTHASE"/>
    <property type="match status" value="1"/>
</dbReference>
<feature type="transmembrane region" description="Helical" evidence="4">
    <location>
        <begin position="35"/>
        <end position="65"/>
    </location>
</feature>
<evidence type="ECO:0000256" key="1">
    <source>
        <dbReference type="ARBA" id="ARBA00006739"/>
    </source>
</evidence>
<dbReference type="CDD" id="cd06423">
    <property type="entry name" value="CESA_like"/>
    <property type="match status" value="1"/>
</dbReference>
<dbReference type="SUPFAM" id="SSF53448">
    <property type="entry name" value="Nucleotide-diphospho-sugar transferases"/>
    <property type="match status" value="1"/>
</dbReference>
<gene>
    <name evidence="6" type="ORF">SLNSH_04605</name>
</gene>
<dbReference type="AlphaFoldDB" id="A0A2T1HWN8"/>
<organism evidence="6 7">
    <name type="scientific">Alsobacter soli</name>
    <dbReference type="NCBI Taxonomy" id="2109933"/>
    <lineage>
        <taxon>Bacteria</taxon>
        <taxon>Pseudomonadati</taxon>
        <taxon>Pseudomonadota</taxon>
        <taxon>Alphaproteobacteria</taxon>
        <taxon>Hyphomicrobiales</taxon>
        <taxon>Alsobacteraceae</taxon>
        <taxon>Alsobacter</taxon>
    </lineage>
</organism>
<dbReference type="GO" id="GO:0016757">
    <property type="term" value="F:glycosyltransferase activity"/>
    <property type="evidence" value="ECO:0007669"/>
    <property type="project" value="UniProtKB-KW"/>
</dbReference>
<dbReference type="InterPro" id="IPR001173">
    <property type="entry name" value="Glyco_trans_2-like"/>
</dbReference>
<name>A0A2T1HWN8_9HYPH</name>